<protein>
    <submittedName>
        <fullName evidence="1">Uncharacterized protein</fullName>
    </submittedName>
</protein>
<accession>A0A0E9WEG6</accession>
<dbReference type="EMBL" id="GBXM01020617">
    <property type="protein sequence ID" value="JAH87960.1"/>
    <property type="molecule type" value="Transcribed_RNA"/>
</dbReference>
<evidence type="ECO:0000313" key="1">
    <source>
        <dbReference type="EMBL" id="JAH87960.1"/>
    </source>
</evidence>
<organism evidence="1">
    <name type="scientific">Anguilla anguilla</name>
    <name type="common">European freshwater eel</name>
    <name type="synonym">Muraena anguilla</name>
    <dbReference type="NCBI Taxonomy" id="7936"/>
    <lineage>
        <taxon>Eukaryota</taxon>
        <taxon>Metazoa</taxon>
        <taxon>Chordata</taxon>
        <taxon>Craniata</taxon>
        <taxon>Vertebrata</taxon>
        <taxon>Euteleostomi</taxon>
        <taxon>Actinopterygii</taxon>
        <taxon>Neopterygii</taxon>
        <taxon>Teleostei</taxon>
        <taxon>Anguilliformes</taxon>
        <taxon>Anguillidae</taxon>
        <taxon>Anguilla</taxon>
    </lineage>
</organism>
<dbReference type="AlphaFoldDB" id="A0A0E9WEG6"/>
<reference evidence="1" key="2">
    <citation type="journal article" date="2015" name="Fish Shellfish Immunol.">
        <title>Early steps in the European eel (Anguilla anguilla)-Vibrio vulnificus interaction in the gills: Role of the RtxA13 toxin.</title>
        <authorList>
            <person name="Callol A."/>
            <person name="Pajuelo D."/>
            <person name="Ebbesson L."/>
            <person name="Teles M."/>
            <person name="MacKenzie S."/>
            <person name="Amaro C."/>
        </authorList>
    </citation>
    <scope>NUCLEOTIDE SEQUENCE</scope>
</reference>
<reference evidence="1" key="1">
    <citation type="submission" date="2014-11" db="EMBL/GenBank/DDBJ databases">
        <authorList>
            <person name="Amaro Gonzalez C."/>
        </authorList>
    </citation>
    <scope>NUCLEOTIDE SEQUENCE</scope>
</reference>
<sequence>MLNATLQIIIHECFGCYRAPSPNRHTSTHQYMRTNCDGSNVALTSKETGGLEV</sequence>
<name>A0A0E9WEG6_ANGAN</name>
<proteinExistence type="predicted"/>